<dbReference type="CDD" id="cd00038">
    <property type="entry name" value="CAP_ED"/>
    <property type="match status" value="1"/>
</dbReference>
<evidence type="ECO:0008006" key="12">
    <source>
        <dbReference type="Google" id="ProtNLM"/>
    </source>
</evidence>
<feature type="domain" description="Protein kinase" evidence="8">
    <location>
        <begin position="278"/>
        <end position="532"/>
    </location>
</feature>
<feature type="compositionally biased region" description="Basic and acidic residues" evidence="7">
    <location>
        <begin position="26"/>
        <end position="47"/>
    </location>
</feature>
<evidence type="ECO:0000259" key="8">
    <source>
        <dbReference type="PROSITE" id="PS50011"/>
    </source>
</evidence>
<proteinExistence type="predicted"/>
<accession>A0A8T2P408</accession>
<dbReference type="GO" id="GO:0004674">
    <property type="term" value="F:protein serine/threonine kinase activity"/>
    <property type="evidence" value="ECO:0007669"/>
    <property type="project" value="UniProtKB-KW"/>
</dbReference>
<keyword evidence="3 6" id="KW-0547">Nucleotide-binding</keyword>
<keyword evidence="11" id="KW-1185">Reference proteome</keyword>
<feature type="region of interest" description="Disordered" evidence="7">
    <location>
        <begin position="26"/>
        <end position="48"/>
    </location>
</feature>
<feature type="domain" description="Cyclic nucleotide-binding" evidence="9">
    <location>
        <begin position="168"/>
        <end position="241"/>
    </location>
</feature>
<dbReference type="Gene3D" id="2.60.120.10">
    <property type="entry name" value="Jelly Rolls"/>
    <property type="match status" value="2"/>
</dbReference>
<dbReference type="EMBL" id="JAFBMS010000013">
    <property type="protein sequence ID" value="KAG9347224.1"/>
    <property type="molecule type" value="Genomic_DNA"/>
</dbReference>
<evidence type="ECO:0000259" key="9">
    <source>
        <dbReference type="PROSITE" id="PS50042"/>
    </source>
</evidence>
<evidence type="ECO:0000256" key="3">
    <source>
        <dbReference type="ARBA" id="ARBA00022741"/>
    </source>
</evidence>
<evidence type="ECO:0000256" key="5">
    <source>
        <dbReference type="ARBA" id="ARBA00022840"/>
    </source>
</evidence>
<dbReference type="SUPFAM" id="SSF51206">
    <property type="entry name" value="cAMP-binding domain-like"/>
    <property type="match status" value="2"/>
</dbReference>
<keyword evidence="4" id="KW-0418">Kinase</keyword>
<dbReference type="PROSITE" id="PS00888">
    <property type="entry name" value="CNMP_BINDING_1"/>
    <property type="match status" value="1"/>
</dbReference>
<dbReference type="OrthoDB" id="63267at2759"/>
<evidence type="ECO:0000256" key="4">
    <source>
        <dbReference type="ARBA" id="ARBA00022777"/>
    </source>
</evidence>
<dbReference type="InterPro" id="IPR018488">
    <property type="entry name" value="cNMP-bd_CS"/>
</dbReference>
<dbReference type="Proteomes" id="UP000824540">
    <property type="component" value="Unassembled WGS sequence"/>
</dbReference>
<evidence type="ECO:0000313" key="10">
    <source>
        <dbReference type="EMBL" id="KAG9347224.1"/>
    </source>
</evidence>
<dbReference type="GO" id="GO:0005524">
    <property type="term" value="F:ATP binding"/>
    <property type="evidence" value="ECO:0007669"/>
    <property type="project" value="UniProtKB-UniRule"/>
</dbReference>
<keyword evidence="1" id="KW-0723">Serine/threonine-protein kinase</keyword>
<dbReference type="PROSITE" id="PS00107">
    <property type="entry name" value="PROTEIN_KINASE_ATP"/>
    <property type="match status" value="1"/>
</dbReference>
<protein>
    <recommendedName>
        <fullName evidence="12">cGMP-dependent protein kinase</fullName>
    </recommendedName>
</protein>
<dbReference type="InterPro" id="IPR017441">
    <property type="entry name" value="Protein_kinase_ATP_BS"/>
</dbReference>
<dbReference type="PANTHER" id="PTHR24353">
    <property type="entry name" value="CYCLIC NUCLEOTIDE-DEPENDENT PROTEIN KINASE"/>
    <property type="match status" value="1"/>
</dbReference>
<comment type="caution">
    <text evidence="10">The sequence shown here is derived from an EMBL/GenBank/DDBJ whole genome shotgun (WGS) entry which is preliminary data.</text>
</comment>
<dbReference type="InterPro" id="IPR018490">
    <property type="entry name" value="cNMP-bd_dom_sf"/>
</dbReference>
<evidence type="ECO:0000256" key="7">
    <source>
        <dbReference type="SAM" id="MobiDB-lite"/>
    </source>
</evidence>
<reference evidence="10" key="1">
    <citation type="thesis" date="2021" institute="BYU ScholarsArchive" country="Provo, UT, USA">
        <title>Applications of and Algorithms for Genome Assembly and Genomic Analyses with an Emphasis on Marine Teleosts.</title>
        <authorList>
            <person name="Pickett B.D."/>
        </authorList>
    </citation>
    <scope>NUCLEOTIDE SEQUENCE</scope>
    <source>
        <strain evidence="10">HI-2016</strain>
    </source>
</reference>
<dbReference type="InterPro" id="IPR000719">
    <property type="entry name" value="Prot_kinase_dom"/>
</dbReference>
<dbReference type="PROSITE" id="PS50011">
    <property type="entry name" value="PROTEIN_KINASE_DOM"/>
    <property type="match status" value="1"/>
</dbReference>
<dbReference type="Gene3D" id="1.10.510.10">
    <property type="entry name" value="Transferase(Phosphotransferase) domain 1"/>
    <property type="match status" value="2"/>
</dbReference>
<keyword evidence="5 6" id="KW-0067">ATP-binding</keyword>
<dbReference type="AlphaFoldDB" id="A0A8T2P408"/>
<organism evidence="10 11">
    <name type="scientific">Albula glossodonta</name>
    <name type="common">roundjaw bonefish</name>
    <dbReference type="NCBI Taxonomy" id="121402"/>
    <lineage>
        <taxon>Eukaryota</taxon>
        <taxon>Metazoa</taxon>
        <taxon>Chordata</taxon>
        <taxon>Craniata</taxon>
        <taxon>Vertebrata</taxon>
        <taxon>Euteleostomi</taxon>
        <taxon>Actinopterygii</taxon>
        <taxon>Neopterygii</taxon>
        <taxon>Teleostei</taxon>
        <taxon>Albuliformes</taxon>
        <taxon>Albulidae</taxon>
        <taxon>Albula</taxon>
    </lineage>
</organism>
<evidence type="ECO:0000256" key="2">
    <source>
        <dbReference type="ARBA" id="ARBA00022679"/>
    </source>
</evidence>
<dbReference type="Pfam" id="PF00069">
    <property type="entry name" value="Pkinase"/>
    <property type="match status" value="1"/>
</dbReference>
<evidence type="ECO:0000256" key="6">
    <source>
        <dbReference type="PROSITE-ProRule" id="PRU10141"/>
    </source>
</evidence>
<sequence length="532" mass="60893">MNLDSALSPEKRLEEKESLLKELQTRLDELDHPLERSSNDSEPEVRKSRAAVIAPEPLHENLEITQTRVKKTISETSLIVKSIQKNDFLSRLDDEQITMMVELLVSIEKNPGESVIVEGSEGESMYIVAALTKVRLWCIERQTYRTIMTNKSKKKREQMIGFLKTARTLKDLSDVQLSKIIDSMEEVKFQNKEVIVREGTEGNTFYIILKGEVQVTKNVNGNQREIRKMGKGEHFGELALIRSSNVFEDTAVPDKRSQKTSMRLKDLVPVLYQEGRYQGDPVTLGVGGFGRVELVTTLHHGKYYALKRISKTHIVAKRQEAHVKFEKRILMEIQCDFIVRLHAAFKDTRYVYMVMEFCSGGELWTKLKEIGRFDEPIAVFCTACVVDFGFAKELVRGDKTYSFLGTPEYMPPEIIQNQGHDFSADFWSLGILVYELLVGSPPFSSSEPQKIYAKILDGVIKFPPYLGEGAKSLISKLCRWFSSINWHKLRVGQVEAPTVKLIRKGPCYINFDRFPHDKTQAEEEKSGWDDDF</sequence>
<evidence type="ECO:0000313" key="11">
    <source>
        <dbReference type="Proteomes" id="UP000824540"/>
    </source>
</evidence>
<dbReference type="PROSITE" id="PS50042">
    <property type="entry name" value="CNMP_BINDING_3"/>
    <property type="match status" value="2"/>
</dbReference>
<dbReference type="SMART" id="SM00100">
    <property type="entry name" value="cNMP"/>
    <property type="match status" value="1"/>
</dbReference>
<evidence type="ECO:0000256" key="1">
    <source>
        <dbReference type="ARBA" id="ARBA00022527"/>
    </source>
</evidence>
<dbReference type="Pfam" id="PF07714">
    <property type="entry name" value="PK_Tyr_Ser-Thr"/>
    <property type="match status" value="1"/>
</dbReference>
<dbReference type="SUPFAM" id="SSF56112">
    <property type="entry name" value="Protein kinase-like (PK-like)"/>
    <property type="match status" value="1"/>
</dbReference>
<dbReference type="InterPro" id="IPR011009">
    <property type="entry name" value="Kinase-like_dom_sf"/>
</dbReference>
<feature type="binding site" evidence="6">
    <location>
        <position position="317"/>
    </location>
    <ligand>
        <name>ATP</name>
        <dbReference type="ChEBI" id="CHEBI:30616"/>
    </ligand>
</feature>
<feature type="domain" description="Cyclic nucleotide-binding" evidence="9">
    <location>
        <begin position="88"/>
        <end position="128"/>
    </location>
</feature>
<dbReference type="PANTHER" id="PTHR24353:SF118">
    <property type="entry name" value="PROTEIN KINASE CGMP-DEPENDENT 3"/>
    <property type="match status" value="1"/>
</dbReference>
<gene>
    <name evidence="10" type="ORF">JZ751_004791</name>
</gene>
<dbReference type="Gene3D" id="3.30.200.20">
    <property type="entry name" value="Phosphorylase Kinase, domain 1"/>
    <property type="match status" value="1"/>
</dbReference>
<name>A0A8T2P408_9TELE</name>
<dbReference type="InterPro" id="IPR000595">
    <property type="entry name" value="cNMP-bd_dom"/>
</dbReference>
<dbReference type="InterPro" id="IPR001245">
    <property type="entry name" value="Ser-Thr/Tyr_kinase_cat_dom"/>
</dbReference>
<dbReference type="Pfam" id="PF00027">
    <property type="entry name" value="cNMP_binding"/>
    <property type="match status" value="1"/>
</dbReference>
<keyword evidence="2" id="KW-0808">Transferase</keyword>
<dbReference type="InterPro" id="IPR014710">
    <property type="entry name" value="RmlC-like_jellyroll"/>
</dbReference>